<dbReference type="AlphaFoldDB" id="A0A1X1EUY7"/>
<feature type="transmembrane region" description="Helical" evidence="1">
    <location>
        <begin position="281"/>
        <end position="301"/>
    </location>
</feature>
<feature type="transmembrane region" description="Helical" evidence="1">
    <location>
        <begin position="380"/>
        <end position="401"/>
    </location>
</feature>
<feature type="transmembrane region" description="Helical" evidence="1">
    <location>
        <begin position="349"/>
        <end position="374"/>
    </location>
</feature>
<proteinExistence type="predicted"/>
<organism evidence="2 3">
    <name type="scientific">Pantoea cypripedii</name>
    <name type="common">Pectobacterium cypripedii</name>
    <name type="synonym">Erwinia cypripedii</name>
    <dbReference type="NCBI Taxonomy" id="55209"/>
    <lineage>
        <taxon>Bacteria</taxon>
        <taxon>Pseudomonadati</taxon>
        <taxon>Pseudomonadota</taxon>
        <taxon>Gammaproteobacteria</taxon>
        <taxon>Enterobacterales</taxon>
        <taxon>Erwiniaceae</taxon>
        <taxon>Pantoea</taxon>
    </lineage>
</organism>
<feature type="transmembrane region" description="Helical" evidence="1">
    <location>
        <begin position="235"/>
        <end position="251"/>
    </location>
</feature>
<dbReference type="Proteomes" id="UP000193749">
    <property type="component" value="Unassembled WGS sequence"/>
</dbReference>
<feature type="transmembrane region" description="Helical" evidence="1">
    <location>
        <begin position="321"/>
        <end position="342"/>
    </location>
</feature>
<evidence type="ECO:0000256" key="1">
    <source>
        <dbReference type="SAM" id="Phobius"/>
    </source>
</evidence>
<dbReference type="InterPro" id="IPR045691">
    <property type="entry name" value="DUF6056"/>
</dbReference>
<protein>
    <submittedName>
        <fullName evidence="2">Uncharacterized protein</fullName>
    </submittedName>
</protein>
<keyword evidence="3" id="KW-1185">Reference proteome</keyword>
<dbReference type="Pfam" id="PF19528">
    <property type="entry name" value="DUF6056"/>
    <property type="match status" value="1"/>
</dbReference>
<feature type="transmembrane region" description="Helical" evidence="1">
    <location>
        <begin position="125"/>
        <end position="147"/>
    </location>
</feature>
<evidence type="ECO:0000313" key="2">
    <source>
        <dbReference type="EMBL" id="ORM93713.1"/>
    </source>
</evidence>
<feature type="transmembrane region" description="Helical" evidence="1">
    <location>
        <begin position="74"/>
        <end position="93"/>
    </location>
</feature>
<dbReference type="STRING" id="55209.HA50_10290"/>
<reference evidence="2 3" key="1">
    <citation type="journal article" date="2017" name="Antonie Van Leeuwenhoek">
        <title>Phylogenomic resolution of the bacterial genus Pantoea and its relationship with Erwinia and Tatumella.</title>
        <authorList>
            <person name="Palmer M."/>
            <person name="Steenkamp E.T."/>
            <person name="Coetzee M.P."/>
            <person name="Chan W.Y."/>
            <person name="van Zyl E."/>
            <person name="De Maayer P."/>
            <person name="Coutinho T.A."/>
            <person name="Blom J."/>
            <person name="Smits T.H."/>
            <person name="Duffy B."/>
            <person name="Venter S.N."/>
        </authorList>
    </citation>
    <scope>NUCLEOTIDE SEQUENCE [LARGE SCALE GENOMIC DNA]</scope>
    <source>
        <strain evidence="2 3">LMG 2657</strain>
    </source>
</reference>
<comment type="caution">
    <text evidence="2">The sequence shown here is derived from an EMBL/GenBank/DDBJ whole genome shotgun (WGS) entry which is preliminary data.</text>
</comment>
<sequence length="409" mass="46169">MTRSFTALFFIIFLCAFSYLKLKGISHYSDDVWFSNQAHTPDIFQWLVIRYQTWSSRTPIEFALLKIINHKQTWAFLNAFFIAITVCSFSAIVAKNKKEVILSSLTFLLIILFTIKKGFINEGILWMTGSVNYLWPFALAILGFALLKRCTTEQHLYRNALFTAIIFFLSSFSEQLVVINLFLLPTIALLYRGPVQKMALLSLATTLLALTYIILSPGNANRLHLEIGRWMPDFVNLNFVDKVLMGLNLAFDQMFTVQPIAVGIIYLCLALILRNNKKAQIFSLLLLIATIILSLIERRVFATSNFDAIYKFSSENITSTFAIARAATVIIFALATTLLVFLAQQERKAAWLIAIAYIVSYSGTVMLGLSPTIYASEQRVLMVSGMMVSALAAYLALQACAMRRSKLLR</sequence>
<feature type="transmembrane region" description="Helical" evidence="1">
    <location>
        <begin position="100"/>
        <end position="119"/>
    </location>
</feature>
<dbReference type="RefSeq" id="WP_084875005.1">
    <property type="nucleotide sequence ID" value="NZ_JAGGMY010000001.1"/>
</dbReference>
<keyword evidence="1" id="KW-0812">Transmembrane</keyword>
<evidence type="ECO:0000313" key="3">
    <source>
        <dbReference type="Proteomes" id="UP000193749"/>
    </source>
</evidence>
<gene>
    <name evidence="2" type="ORF">HA50_10290</name>
</gene>
<dbReference type="OrthoDB" id="2284195at2"/>
<feature type="transmembrane region" description="Helical" evidence="1">
    <location>
        <begin position="195"/>
        <end position="215"/>
    </location>
</feature>
<feature type="transmembrane region" description="Helical" evidence="1">
    <location>
        <begin position="159"/>
        <end position="183"/>
    </location>
</feature>
<accession>A0A1X1EUY7</accession>
<keyword evidence="1" id="KW-0472">Membrane</keyword>
<feature type="transmembrane region" description="Helical" evidence="1">
    <location>
        <begin position="257"/>
        <end position="274"/>
    </location>
</feature>
<keyword evidence="1" id="KW-1133">Transmembrane helix</keyword>
<name>A0A1X1EUY7_PANCY</name>
<dbReference type="EMBL" id="MLJI01000001">
    <property type="protein sequence ID" value="ORM93713.1"/>
    <property type="molecule type" value="Genomic_DNA"/>
</dbReference>